<protein>
    <submittedName>
        <fullName evidence="3">Serine protease</fullName>
    </submittedName>
</protein>
<keyword evidence="3" id="KW-0378">Hydrolase</keyword>
<sequence length="338" mass="36535">MKQERKGLLPVRLSGHLSACLTACAAAALCMAVLAGCAGREADMRRQEDMTGCVAQEADMRRQEDMTGCAGREAASRQESAEEPVFPVLEALDGERVREAKQRAVRCCVRLDVAGENEEYYGSGVLWDQRDGRLILATAGHLLKEGEVLRVVFYDGTAVRGRCIGVSDSFDVGFVETDGKPPAGAEEDAFPEWQDPEAMPALVSLHQRRFDTLDEYSPLFAVSSTQDGCADRILEASLMERAWYREEFGSDVMILSCGAGQGDSGAGVFDGCGSLVGLIAGGTGEQTAVLSMEQINRAGGEVYGAERRTDDYAERRTNDYAERGTDDYAKRSADGYGS</sequence>
<dbReference type="AlphaFoldDB" id="A0A9D2C6W3"/>
<feature type="compositionally biased region" description="Basic and acidic residues" evidence="1">
    <location>
        <begin position="304"/>
        <end position="338"/>
    </location>
</feature>
<dbReference type="GO" id="GO:0006508">
    <property type="term" value="P:proteolysis"/>
    <property type="evidence" value="ECO:0007669"/>
    <property type="project" value="UniProtKB-KW"/>
</dbReference>
<dbReference type="Gene3D" id="2.40.10.120">
    <property type="match status" value="1"/>
</dbReference>
<feature type="signal peptide" evidence="2">
    <location>
        <begin position="1"/>
        <end position="35"/>
    </location>
</feature>
<dbReference type="Pfam" id="PF13365">
    <property type="entry name" value="Trypsin_2"/>
    <property type="match status" value="1"/>
</dbReference>
<reference evidence="3" key="1">
    <citation type="journal article" date="2021" name="PeerJ">
        <title>Extensive microbial diversity within the chicken gut microbiome revealed by metagenomics and culture.</title>
        <authorList>
            <person name="Gilroy R."/>
            <person name="Ravi A."/>
            <person name="Getino M."/>
            <person name="Pursley I."/>
            <person name="Horton D.L."/>
            <person name="Alikhan N.F."/>
            <person name="Baker D."/>
            <person name="Gharbi K."/>
            <person name="Hall N."/>
            <person name="Watson M."/>
            <person name="Adriaenssens E.M."/>
            <person name="Foster-Nyarko E."/>
            <person name="Jarju S."/>
            <person name="Secka A."/>
            <person name="Antonio M."/>
            <person name="Oren A."/>
            <person name="Chaudhuri R.R."/>
            <person name="La Ragione R."/>
            <person name="Hildebrand F."/>
            <person name="Pallen M.J."/>
        </authorList>
    </citation>
    <scope>NUCLEOTIDE SEQUENCE</scope>
    <source>
        <strain evidence="3">ChiSxjej3B15-24422</strain>
    </source>
</reference>
<dbReference type="GO" id="GO:0008233">
    <property type="term" value="F:peptidase activity"/>
    <property type="evidence" value="ECO:0007669"/>
    <property type="project" value="UniProtKB-KW"/>
</dbReference>
<keyword evidence="3" id="KW-0645">Protease</keyword>
<reference evidence="3" key="2">
    <citation type="submission" date="2021-04" db="EMBL/GenBank/DDBJ databases">
        <authorList>
            <person name="Gilroy R."/>
        </authorList>
    </citation>
    <scope>NUCLEOTIDE SEQUENCE</scope>
    <source>
        <strain evidence="3">ChiSxjej3B15-24422</strain>
    </source>
</reference>
<dbReference type="InterPro" id="IPR009003">
    <property type="entry name" value="Peptidase_S1_PA"/>
</dbReference>
<evidence type="ECO:0000256" key="1">
    <source>
        <dbReference type="SAM" id="MobiDB-lite"/>
    </source>
</evidence>
<dbReference type="SUPFAM" id="SSF50494">
    <property type="entry name" value="Trypsin-like serine proteases"/>
    <property type="match status" value="1"/>
</dbReference>
<evidence type="ECO:0000313" key="4">
    <source>
        <dbReference type="Proteomes" id="UP000824007"/>
    </source>
</evidence>
<dbReference type="EMBL" id="DXDD01000166">
    <property type="protein sequence ID" value="HIY61672.1"/>
    <property type="molecule type" value="Genomic_DNA"/>
</dbReference>
<keyword evidence="2" id="KW-0732">Signal</keyword>
<gene>
    <name evidence="3" type="ORF">H9831_13520</name>
</gene>
<comment type="caution">
    <text evidence="3">The sequence shown here is derived from an EMBL/GenBank/DDBJ whole genome shotgun (WGS) entry which is preliminary data.</text>
</comment>
<dbReference type="Proteomes" id="UP000824007">
    <property type="component" value="Unassembled WGS sequence"/>
</dbReference>
<proteinExistence type="predicted"/>
<accession>A0A9D2C6W3</accession>
<feature type="region of interest" description="Disordered" evidence="1">
    <location>
        <begin position="303"/>
        <end position="338"/>
    </location>
</feature>
<evidence type="ECO:0000313" key="3">
    <source>
        <dbReference type="EMBL" id="HIY61672.1"/>
    </source>
</evidence>
<organism evidence="3 4">
    <name type="scientific">Candidatus Eisenbergiella pullistercoris</name>
    <dbReference type="NCBI Taxonomy" id="2838555"/>
    <lineage>
        <taxon>Bacteria</taxon>
        <taxon>Bacillati</taxon>
        <taxon>Bacillota</taxon>
        <taxon>Clostridia</taxon>
        <taxon>Lachnospirales</taxon>
        <taxon>Lachnospiraceae</taxon>
        <taxon>Eisenbergiella</taxon>
    </lineage>
</organism>
<evidence type="ECO:0000256" key="2">
    <source>
        <dbReference type="SAM" id="SignalP"/>
    </source>
</evidence>
<name>A0A9D2C6W3_9FIRM</name>
<feature type="chain" id="PRO_5039172245" evidence="2">
    <location>
        <begin position="36"/>
        <end position="338"/>
    </location>
</feature>